<evidence type="ECO:0000313" key="6">
    <source>
        <dbReference type="EMBL" id="MXP26058.1"/>
    </source>
</evidence>
<dbReference type="PANTHER" id="PTHR19211:SF6">
    <property type="entry name" value="BLL7188 PROTEIN"/>
    <property type="match status" value="1"/>
</dbReference>
<dbReference type="EMBL" id="WTYQ01000002">
    <property type="protein sequence ID" value="MXP26058.1"/>
    <property type="molecule type" value="Genomic_DNA"/>
</dbReference>
<dbReference type="Proteomes" id="UP000460561">
    <property type="component" value="Unassembled WGS sequence"/>
</dbReference>
<protein>
    <submittedName>
        <fullName evidence="6">ATP-binding cassette domain-containing protein</fullName>
    </submittedName>
</protein>
<comment type="caution">
    <text evidence="6">The sequence shown here is derived from an EMBL/GenBank/DDBJ whole genome shotgun (WGS) entry which is preliminary data.</text>
</comment>
<evidence type="ECO:0000259" key="5">
    <source>
        <dbReference type="PROSITE" id="PS50893"/>
    </source>
</evidence>
<dbReference type="AlphaFoldDB" id="A0A845AFZ2"/>
<evidence type="ECO:0000313" key="7">
    <source>
        <dbReference type="Proteomes" id="UP000460561"/>
    </source>
</evidence>
<dbReference type="SUPFAM" id="SSF52540">
    <property type="entry name" value="P-loop containing nucleoside triphosphate hydrolases"/>
    <property type="match status" value="2"/>
</dbReference>
<evidence type="ECO:0000256" key="2">
    <source>
        <dbReference type="ARBA" id="ARBA00022741"/>
    </source>
</evidence>
<evidence type="ECO:0000256" key="4">
    <source>
        <dbReference type="SAM" id="MobiDB-lite"/>
    </source>
</evidence>
<gene>
    <name evidence="6" type="ORF">GRI39_08380</name>
</gene>
<dbReference type="Gene3D" id="3.40.50.300">
    <property type="entry name" value="P-loop containing nucleotide triphosphate hydrolases"/>
    <property type="match status" value="2"/>
</dbReference>
<proteinExistence type="predicted"/>
<keyword evidence="7" id="KW-1185">Reference proteome</keyword>
<dbReference type="Pfam" id="PF00005">
    <property type="entry name" value="ABC_tran"/>
    <property type="match status" value="2"/>
</dbReference>
<dbReference type="SMART" id="SM00382">
    <property type="entry name" value="AAA"/>
    <property type="match status" value="2"/>
</dbReference>
<dbReference type="OrthoDB" id="9808609at2"/>
<evidence type="ECO:0000256" key="3">
    <source>
        <dbReference type="ARBA" id="ARBA00022840"/>
    </source>
</evidence>
<dbReference type="PROSITE" id="PS50893">
    <property type="entry name" value="ABC_TRANSPORTER_2"/>
    <property type="match status" value="2"/>
</dbReference>
<keyword evidence="2" id="KW-0547">Nucleotide-binding</keyword>
<dbReference type="GO" id="GO:0016887">
    <property type="term" value="F:ATP hydrolysis activity"/>
    <property type="evidence" value="ECO:0007669"/>
    <property type="project" value="InterPro"/>
</dbReference>
<feature type="domain" description="ABC transporter" evidence="5">
    <location>
        <begin position="336"/>
        <end position="532"/>
    </location>
</feature>
<name>A0A845AFZ2_9SPHN</name>
<dbReference type="InterPro" id="IPR050611">
    <property type="entry name" value="ABCF"/>
</dbReference>
<dbReference type="InterPro" id="IPR027417">
    <property type="entry name" value="P-loop_NTPase"/>
</dbReference>
<accession>A0A845AFZ2</accession>
<organism evidence="6 7">
    <name type="scientific">Altericroceibacterium indicum</name>
    <dbReference type="NCBI Taxonomy" id="374177"/>
    <lineage>
        <taxon>Bacteria</taxon>
        <taxon>Pseudomonadati</taxon>
        <taxon>Pseudomonadota</taxon>
        <taxon>Alphaproteobacteria</taxon>
        <taxon>Sphingomonadales</taxon>
        <taxon>Erythrobacteraceae</taxon>
        <taxon>Altericroceibacterium</taxon>
    </lineage>
</organism>
<feature type="domain" description="ABC transporter" evidence="5">
    <location>
        <begin position="5"/>
        <end position="233"/>
    </location>
</feature>
<dbReference type="GO" id="GO:0005524">
    <property type="term" value="F:ATP binding"/>
    <property type="evidence" value="ECO:0007669"/>
    <property type="project" value="UniProtKB-KW"/>
</dbReference>
<keyword evidence="3 6" id="KW-0067">ATP-binding</keyword>
<dbReference type="PANTHER" id="PTHR19211">
    <property type="entry name" value="ATP-BINDING TRANSPORT PROTEIN-RELATED"/>
    <property type="match status" value="1"/>
</dbReference>
<dbReference type="CDD" id="cd03221">
    <property type="entry name" value="ABCF_EF-3"/>
    <property type="match status" value="2"/>
</dbReference>
<keyword evidence="1" id="KW-0677">Repeat</keyword>
<feature type="region of interest" description="Disordered" evidence="4">
    <location>
        <begin position="249"/>
        <end position="274"/>
    </location>
</feature>
<evidence type="ECO:0000256" key="1">
    <source>
        <dbReference type="ARBA" id="ARBA00022737"/>
    </source>
</evidence>
<dbReference type="InterPro" id="IPR003593">
    <property type="entry name" value="AAA+_ATPase"/>
</dbReference>
<dbReference type="InterPro" id="IPR003439">
    <property type="entry name" value="ABC_transporter-like_ATP-bd"/>
</dbReference>
<reference evidence="6 7" key="1">
    <citation type="submission" date="2019-12" db="EMBL/GenBank/DDBJ databases">
        <title>Genomic-based taxomic classification of the family Erythrobacteraceae.</title>
        <authorList>
            <person name="Xu L."/>
        </authorList>
    </citation>
    <scope>NUCLEOTIDE SEQUENCE [LARGE SCALE GENOMIC DNA]</scope>
    <source>
        <strain evidence="6 7">DSM 18604</strain>
    </source>
</reference>
<sequence length="532" mass="58433">MSSICILQNCTFRHPDNSLFVDNLSFAVSVGVTGLIGPNGSGKSTILRAMAGELFPAEGQITRNGRISILHQELNDELPFTEALGIHEQLAVLSRIVEGQGDEDDFAAADWTLEDRLAQILRQFGFSEADFTRLVGSFSGGQRTRISLMRVLLEEPDLVLLDEPTNNLDRAGRELIFNFLRDWNGSALIASHDRELLEIVDSIIDLAPPEPRLFGGNWSAYVVEQQAERERRIKELEHRKQEVATAIRHAQTSAERQARRNKTGKAAAGRGGQPKIVLNAMASQAENSSGRLREQAAQQIEMAQANYDRAQQSVAVEDPIRIAFPRSQLPANRQLLTLEQVTCAFGETPLFGPLNFSVTGPERIAIVGPNGSGKTSLLKIISGKLAPTAGRVIAKRERFALLDQHARVADPEQSILHNVMRQAPEMGRGQAHEILAQFGFRNTSALLAVDTLSGGERLRACLAMMALAPQPPQLLILDEPTNHLDLETISLLEAALNDYDGSLLVVSHDRDFLENIGITRRLVLPQGDVQPV</sequence>
<dbReference type="RefSeq" id="WP_160739198.1">
    <property type="nucleotide sequence ID" value="NZ_WTYQ01000002.1"/>
</dbReference>